<dbReference type="GO" id="GO:0016787">
    <property type="term" value="F:hydrolase activity"/>
    <property type="evidence" value="ECO:0007669"/>
    <property type="project" value="UniProtKB-KW"/>
</dbReference>
<dbReference type="Pfam" id="PF02626">
    <property type="entry name" value="CT_A_B"/>
    <property type="match status" value="1"/>
</dbReference>
<reference evidence="5 6" key="1">
    <citation type="journal article" date="2009" name="Int. J. Syst. Evol. Microbiol.">
        <title>Nocardioides caeni sp. nov., isolated from wastewater.</title>
        <authorList>
            <person name="Yoon J.H."/>
            <person name="Kang S.J."/>
            <person name="Park S."/>
            <person name="Kim W."/>
            <person name="Oh T.K."/>
        </authorList>
    </citation>
    <scope>NUCLEOTIDE SEQUENCE [LARGE SCALE GENOMIC DNA]</scope>
    <source>
        <strain evidence="5 6">DSM 23134</strain>
    </source>
</reference>
<dbReference type="GO" id="GO:0005524">
    <property type="term" value="F:ATP binding"/>
    <property type="evidence" value="ECO:0007669"/>
    <property type="project" value="UniProtKB-KW"/>
</dbReference>
<comment type="caution">
    <text evidence="5">The sequence shown here is derived from an EMBL/GenBank/DDBJ whole genome shotgun (WGS) entry which is preliminary data.</text>
</comment>
<dbReference type="Proteomes" id="UP000307087">
    <property type="component" value="Unassembled WGS sequence"/>
</dbReference>
<dbReference type="AlphaFoldDB" id="A0A4V4HLL3"/>
<dbReference type="SUPFAM" id="SSF50891">
    <property type="entry name" value="Cyclophilin-like"/>
    <property type="match status" value="1"/>
</dbReference>
<evidence type="ECO:0000256" key="2">
    <source>
        <dbReference type="ARBA" id="ARBA00022801"/>
    </source>
</evidence>
<dbReference type="Gene3D" id="2.40.100.10">
    <property type="entry name" value="Cyclophilin-like"/>
    <property type="match status" value="1"/>
</dbReference>
<dbReference type="PANTHER" id="PTHR43309:SF3">
    <property type="entry name" value="5-OXOPROLINASE SUBUNIT C"/>
    <property type="match status" value="1"/>
</dbReference>
<proteinExistence type="predicted"/>
<keyword evidence="2" id="KW-0378">Hydrolase</keyword>
<dbReference type="InterPro" id="IPR003778">
    <property type="entry name" value="CT_A_B"/>
</dbReference>
<sequence>MTAVDGGPCLIEDEGRPGHAAIGVGASGAADRASYSLGNRMVGNAPGAAAVEVVLGGLEVQAAGYVTVCVTGAPTPLRVDSRAEPSGAVLTLRPGQRLRLGTPPSGLRSYVAIRGGVDVASVLGSRSHDQLAALGPAPLVPGTTLPVGHAAAGPILVDAVSPASYDREAELRVVPGPRADWFADPGQLVRDTWVVGPESNRVGLRLTGTPLAAVRDRGQLPSEGALRGAIQVPPDGLPVVFGPDHPVTGGYPVVGVIVDADIDRLAQLRPGDPLRLRWK</sequence>
<dbReference type="SMART" id="SM00797">
    <property type="entry name" value="AHS2"/>
    <property type="match status" value="1"/>
</dbReference>
<keyword evidence="1" id="KW-0547">Nucleotide-binding</keyword>
<dbReference type="PANTHER" id="PTHR43309">
    <property type="entry name" value="5-OXOPROLINASE SUBUNIT C"/>
    <property type="match status" value="1"/>
</dbReference>
<evidence type="ECO:0000256" key="1">
    <source>
        <dbReference type="ARBA" id="ARBA00022741"/>
    </source>
</evidence>
<organism evidence="5 6">
    <name type="scientific">Nocardioides caeni</name>
    <dbReference type="NCBI Taxonomy" id="574700"/>
    <lineage>
        <taxon>Bacteria</taxon>
        <taxon>Bacillati</taxon>
        <taxon>Actinomycetota</taxon>
        <taxon>Actinomycetes</taxon>
        <taxon>Propionibacteriales</taxon>
        <taxon>Nocardioidaceae</taxon>
        <taxon>Nocardioides</taxon>
    </lineage>
</organism>
<gene>
    <name evidence="5" type="ORF">E9934_02145</name>
</gene>
<keyword evidence="3" id="KW-0067">ATP-binding</keyword>
<dbReference type="OrthoDB" id="9768696at2"/>
<dbReference type="InterPro" id="IPR052708">
    <property type="entry name" value="PxpC"/>
</dbReference>
<dbReference type="NCBIfam" id="TIGR00724">
    <property type="entry name" value="urea_amlyse_rel"/>
    <property type="match status" value="1"/>
</dbReference>
<evidence type="ECO:0000256" key="3">
    <source>
        <dbReference type="ARBA" id="ARBA00022840"/>
    </source>
</evidence>
<feature type="domain" description="Carboxyltransferase" evidence="4">
    <location>
        <begin position="21"/>
        <end position="278"/>
    </location>
</feature>
<evidence type="ECO:0000259" key="4">
    <source>
        <dbReference type="SMART" id="SM00797"/>
    </source>
</evidence>
<protein>
    <submittedName>
        <fullName evidence="5">Biotin-dependent carboxyltransferase family protein</fullName>
    </submittedName>
</protein>
<evidence type="ECO:0000313" key="5">
    <source>
        <dbReference type="EMBL" id="THV18776.1"/>
    </source>
</evidence>
<name>A0A4V4HLL3_9ACTN</name>
<accession>A0A4V4HLL3</accession>
<dbReference type="InterPro" id="IPR029000">
    <property type="entry name" value="Cyclophilin-like_dom_sf"/>
</dbReference>
<dbReference type="EMBL" id="STGW01000001">
    <property type="protein sequence ID" value="THV18776.1"/>
    <property type="molecule type" value="Genomic_DNA"/>
</dbReference>
<keyword evidence="5" id="KW-0808">Transferase</keyword>
<evidence type="ECO:0000313" key="6">
    <source>
        <dbReference type="Proteomes" id="UP000307087"/>
    </source>
</evidence>
<keyword evidence="6" id="KW-1185">Reference proteome</keyword>
<dbReference type="GO" id="GO:0016740">
    <property type="term" value="F:transferase activity"/>
    <property type="evidence" value="ECO:0007669"/>
    <property type="project" value="UniProtKB-KW"/>
</dbReference>